<evidence type="ECO:0000256" key="1">
    <source>
        <dbReference type="SAM" id="SignalP"/>
    </source>
</evidence>
<feature type="chain" id="PRO_5046620628" description="DUF5666 domain-containing protein" evidence="1">
    <location>
        <begin position="34"/>
        <end position="210"/>
    </location>
</feature>
<dbReference type="EMBL" id="JAEUXJ010000027">
    <property type="protein sequence ID" value="MBL6459148.1"/>
    <property type="molecule type" value="Genomic_DNA"/>
</dbReference>
<protein>
    <recommendedName>
        <fullName evidence="4">DUF5666 domain-containing protein</fullName>
    </recommendedName>
</protein>
<feature type="signal peptide" evidence="1">
    <location>
        <begin position="1"/>
        <end position="33"/>
    </location>
</feature>
<reference evidence="2 3" key="1">
    <citation type="submission" date="2021-01" db="EMBL/GenBank/DDBJ databases">
        <title>Belnapia mucosa sp. nov. and Belnapia arida sp. nov., isolated from the Tabernas Desert (Almeria, Spain).</title>
        <authorList>
            <person name="Molina-Menor E."/>
            <person name="Vidal-Verdu A."/>
            <person name="Calonge A."/>
            <person name="Satari L."/>
            <person name="Pereto Magraner J."/>
            <person name="Porcar Miralles M."/>
        </authorList>
    </citation>
    <scope>NUCLEOTIDE SEQUENCE [LARGE SCALE GENOMIC DNA]</scope>
    <source>
        <strain evidence="2 3">T6</strain>
    </source>
</reference>
<dbReference type="RefSeq" id="WP_202828880.1">
    <property type="nucleotide sequence ID" value="NZ_JAEUXJ010000027.1"/>
</dbReference>
<dbReference type="Proteomes" id="UP000606490">
    <property type="component" value="Unassembled WGS sequence"/>
</dbReference>
<sequence length="210" mass="20555">MTLRSALLGATAVVTVASTLAAVSLVDAAPAMAQATSAPANPTMTNVIPDAGTFAVAGRIHAIDPVARTLTIAPSSGQPVPLTALAGISLDGISSGDHVSAHYTRAVTFVVGTPDAATPRATQTVGQVARTPGGVGPGASVIVGRVVKVDGPGAFDMVNVDGGGEYTVRSTDPARVAALGAVKAGDSVTASVGALTLSSIARCNLFGLIC</sequence>
<evidence type="ECO:0008006" key="4">
    <source>
        <dbReference type="Google" id="ProtNLM"/>
    </source>
</evidence>
<accession>A0ABS1VBW7</accession>
<proteinExistence type="predicted"/>
<evidence type="ECO:0000313" key="2">
    <source>
        <dbReference type="EMBL" id="MBL6459148.1"/>
    </source>
</evidence>
<name>A0ABS1VBW7_9PROT</name>
<gene>
    <name evidence="2" type="ORF">JMJ55_27890</name>
</gene>
<organism evidence="2 3">
    <name type="scientific">Belnapia mucosa</name>
    <dbReference type="NCBI Taxonomy" id="2804532"/>
    <lineage>
        <taxon>Bacteria</taxon>
        <taxon>Pseudomonadati</taxon>
        <taxon>Pseudomonadota</taxon>
        <taxon>Alphaproteobacteria</taxon>
        <taxon>Acetobacterales</taxon>
        <taxon>Roseomonadaceae</taxon>
        <taxon>Belnapia</taxon>
    </lineage>
</organism>
<comment type="caution">
    <text evidence="2">The sequence shown here is derived from an EMBL/GenBank/DDBJ whole genome shotgun (WGS) entry which is preliminary data.</text>
</comment>
<keyword evidence="3" id="KW-1185">Reference proteome</keyword>
<evidence type="ECO:0000313" key="3">
    <source>
        <dbReference type="Proteomes" id="UP000606490"/>
    </source>
</evidence>
<keyword evidence="1" id="KW-0732">Signal</keyword>